<evidence type="ECO:0000256" key="1">
    <source>
        <dbReference type="ARBA" id="ARBA00004429"/>
    </source>
</evidence>
<gene>
    <name evidence="14" type="ORF">BEN30_00675</name>
</gene>
<dbReference type="PROSITE" id="PS50885">
    <property type="entry name" value="HAMP"/>
    <property type="match status" value="1"/>
</dbReference>
<dbReference type="Pfam" id="PF17200">
    <property type="entry name" value="sCache_2"/>
    <property type="match status" value="1"/>
</dbReference>
<dbReference type="GO" id="GO:0006935">
    <property type="term" value="P:chemotaxis"/>
    <property type="evidence" value="ECO:0007669"/>
    <property type="project" value="InterPro"/>
</dbReference>
<evidence type="ECO:0000256" key="10">
    <source>
        <dbReference type="SAM" id="Phobius"/>
    </source>
</evidence>
<dbReference type="Pfam" id="PF00672">
    <property type="entry name" value="HAMP"/>
    <property type="match status" value="1"/>
</dbReference>
<dbReference type="Gene3D" id="1.10.287.950">
    <property type="entry name" value="Methyl-accepting chemotaxis protein"/>
    <property type="match status" value="1"/>
</dbReference>
<dbReference type="CDD" id="cd06225">
    <property type="entry name" value="HAMP"/>
    <property type="match status" value="1"/>
</dbReference>
<dbReference type="InterPro" id="IPR003660">
    <property type="entry name" value="HAMP_dom"/>
</dbReference>
<dbReference type="GO" id="GO:0004888">
    <property type="term" value="F:transmembrane signaling receptor activity"/>
    <property type="evidence" value="ECO:0007669"/>
    <property type="project" value="InterPro"/>
</dbReference>
<dbReference type="AlphaFoldDB" id="A0A1E5Q429"/>
<dbReference type="SMART" id="SM00304">
    <property type="entry name" value="HAMP"/>
    <property type="match status" value="1"/>
</dbReference>
<comment type="caution">
    <text evidence="14">The sequence shown here is derived from an EMBL/GenBank/DDBJ whole genome shotgun (WGS) entry which is preliminary data.</text>
</comment>
<dbReference type="RefSeq" id="WP_069959140.1">
    <property type="nucleotide sequence ID" value="NZ_MCGG01000067.1"/>
</dbReference>
<accession>A0A1E5Q429</accession>
<dbReference type="Proteomes" id="UP000095347">
    <property type="component" value="Unassembled WGS sequence"/>
</dbReference>
<dbReference type="GO" id="GO:0007165">
    <property type="term" value="P:signal transduction"/>
    <property type="evidence" value="ECO:0007669"/>
    <property type="project" value="UniProtKB-KW"/>
</dbReference>
<keyword evidence="3" id="KW-0997">Cell inner membrane</keyword>
<dbReference type="InterPro" id="IPR004090">
    <property type="entry name" value="Chemotax_Me-accpt_rcpt"/>
</dbReference>
<feature type="domain" description="T-SNARE coiled-coil homology" evidence="12">
    <location>
        <begin position="457"/>
        <end position="519"/>
    </location>
</feature>
<keyword evidence="15" id="KW-1185">Reference proteome</keyword>
<evidence type="ECO:0000313" key="15">
    <source>
        <dbReference type="Proteomes" id="UP000095347"/>
    </source>
</evidence>
<evidence type="ECO:0000259" key="12">
    <source>
        <dbReference type="PROSITE" id="PS50192"/>
    </source>
</evidence>
<dbReference type="Gene3D" id="3.30.450.20">
    <property type="entry name" value="PAS domain"/>
    <property type="match status" value="1"/>
</dbReference>
<feature type="transmembrane region" description="Helical" evidence="10">
    <location>
        <begin position="189"/>
        <end position="210"/>
    </location>
</feature>
<evidence type="ECO:0008006" key="16">
    <source>
        <dbReference type="Google" id="ProtNLM"/>
    </source>
</evidence>
<keyword evidence="4 10" id="KW-0812">Transmembrane</keyword>
<evidence type="ECO:0000256" key="6">
    <source>
        <dbReference type="ARBA" id="ARBA00023136"/>
    </source>
</evidence>
<keyword evidence="7 9" id="KW-0807">Transducer</keyword>
<dbReference type="EMBL" id="MCGG01000067">
    <property type="protein sequence ID" value="OEJ64638.1"/>
    <property type="molecule type" value="Genomic_DNA"/>
</dbReference>
<feature type="domain" description="Methyl-accepting transducer" evidence="11">
    <location>
        <begin position="298"/>
        <end position="541"/>
    </location>
</feature>
<evidence type="ECO:0000256" key="2">
    <source>
        <dbReference type="ARBA" id="ARBA00022475"/>
    </source>
</evidence>
<feature type="transmembrane region" description="Helical" evidence="10">
    <location>
        <begin position="12"/>
        <end position="34"/>
    </location>
</feature>
<dbReference type="SMART" id="SM00283">
    <property type="entry name" value="MA"/>
    <property type="match status" value="1"/>
</dbReference>
<dbReference type="InterPro" id="IPR004089">
    <property type="entry name" value="MCPsignal_dom"/>
</dbReference>
<dbReference type="GO" id="GO:0005886">
    <property type="term" value="C:plasma membrane"/>
    <property type="evidence" value="ECO:0007669"/>
    <property type="project" value="UniProtKB-SubCell"/>
</dbReference>
<evidence type="ECO:0000256" key="7">
    <source>
        <dbReference type="ARBA" id="ARBA00023224"/>
    </source>
</evidence>
<evidence type="ECO:0000256" key="8">
    <source>
        <dbReference type="ARBA" id="ARBA00029447"/>
    </source>
</evidence>
<dbReference type="Pfam" id="PF00015">
    <property type="entry name" value="MCPsignal"/>
    <property type="match status" value="1"/>
</dbReference>
<evidence type="ECO:0000256" key="4">
    <source>
        <dbReference type="ARBA" id="ARBA00022692"/>
    </source>
</evidence>
<dbReference type="SUPFAM" id="SSF58104">
    <property type="entry name" value="Methyl-accepting chemotaxis protein (MCP) signaling domain"/>
    <property type="match status" value="1"/>
</dbReference>
<feature type="domain" description="HAMP" evidence="13">
    <location>
        <begin position="212"/>
        <end position="265"/>
    </location>
</feature>
<comment type="similarity">
    <text evidence="8">Belongs to the methyl-accepting chemotaxis (MCP) protein family.</text>
</comment>
<dbReference type="InterPro" id="IPR033480">
    <property type="entry name" value="sCache_2"/>
</dbReference>
<evidence type="ECO:0000259" key="11">
    <source>
        <dbReference type="PROSITE" id="PS50111"/>
    </source>
</evidence>
<dbReference type="PROSITE" id="PS50111">
    <property type="entry name" value="CHEMOTAXIS_TRANSDUC_2"/>
    <property type="match status" value="1"/>
</dbReference>
<keyword evidence="2" id="KW-1003">Cell membrane</keyword>
<dbReference type="Gene3D" id="1.10.8.500">
    <property type="entry name" value="HAMP domain in histidine kinase"/>
    <property type="match status" value="1"/>
</dbReference>
<reference evidence="15" key="1">
    <citation type="submission" date="2016-07" db="EMBL/GenBank/DDBJ databases">
        <authorList>
            <person name="Florea S."/>
            <person name="Webb J.S."/>
            <person name="Jaromczyk J."/>
            <person name="Schardl C.L."/>
        </authorList>
    </citation>
    <scope>NUCLEOTIDE SEQUENCE [LARGE SCALE GENOMIC DNA]</scope>
    <source>
        <strain evidence="15">MV-1</strain>
    </source>
</reference>
<dbReference type="PRINTS" id="PR00260">
    <property type="entry name" value="CHEMTRNSDUCR"/>
</dbReference>
<evidence type="ECO:0000256" key="5">
    <source>
        <dbReference type="ARBA" id="ARBA00022989"/>
    </source>
</evidence>
<evidence type="ECO:0000313" key="14">
    <source>
        <dbReference type="EMBL" id="OEJ64638.1"/>
    </source>
</evidence>
<dbReference type="OrthoDB" id="7260004at2"/>
<comment type="subcellular location">
    <subcellularLocation>
        <location evidence="1">Cell inner membrane</location>
        <topology evidence="1">Multi-pass membrane protein</topology>
    </subcellularLocation>
</comment>
<organism evidence="14 15">
    <name type="scientific">Magnetovibrio blakemorei</name>
    <dbReference type="NCBI Taxonomy" id="28181"/>
    <lineage>
        <taxon>Bacteria</taxon>
        <taxon>Pseudomonadati</taxon>
        <taxon>Pseudomonadota</taxon>
        <taxon>Alphaproteobacteria</taxon>
        <taxon>Rhodospirillales</taxon>
        <taxon>Magnetovibrionaceae</taxon>
        <taxon>Magnetovibrio</taxon>
    </lineage>
</organism>
<dbReference type="PROSITE" id="PS50192">
    <property type="entry name" value="T_SNARE"/>
    <property type="match status" value="1"/>
</dbReference>
<evidence type="ECO:0000256" key="9">
    <source>
        <dbReference type="PROSITE-ProRule" id="PRU00284"/>
    </source>
</evidence>
<proteinExistence type="inferred from homology"/>
<evidence type="ECO:0000256" key="3">
    <source>
        <dbReference type="ARBA" id="ARBA00022519"/>
    </source>
</evidence>
<dbReference type="PANTHER" id="PTHR32089:SF112">
    <property type="entry name" value="LYSOZYME-LIKE PROTEIN-RELATED"/>
    <property type="match status" value="1"/>
</dbReference>
<name>A0A1E5Q429_9PROT</name>
<sequence length="561" mass="59314">MFLQNLPINKKLMLIVALVAVGMMVIFSISLYALRSEMMDSRQQKTKSIVETTLSVIAHFEAMSHSGQLTKAEAQEKAKLAVADLRYDDGNYVWINDLDVIMVMHPLKPALNGKDLSDIKDPNGFALFTAFADTVRNKGAGFVPYMWAKPGFDKPQPKISYVGGFTPWEWVVGTGVYIDDVNTAFYNQAMVFAVVFAVVLSLVVAFAIAIGRGISGPVNALSVTMRELSGGNKSHDIPGLERGDEVGGMAQAVNIFKQEMIRAEALDEQHKEVERAQKQRAERIAALTQKFDQDAAAMIQTVSSAATELQSSSQSMSGTAEQTMRLSTSVASASEQASANVQTVASAAEELSASISEISRQVSQSSQIAGTAVSEVQGANTKVQGLAEAANKIGAVVALITDIADQTNLLALNATIEAARAGEAGKGFAVVASEVKNLANQTAKATEEISSHISGIQSATQDAVHAIGSIGGIMNQINEISSTIAAAVEEQGAATSEIARNVEQAAIGTKEVTTNTVKVTHGASETGHAAGEVLAASKELSKQSEMLRATVDTFLNDVRSA</sequence>
<keyword evidence="6 10" id="KW-0472">Membrane</keyword>
<keyword evidence="5 10" id="KW-1133">Transmembrane helix</keyword>
<dbReference type="InterPro" id="IPR000727">
    <property type="entry name" value="T_SNARE_dom"/>
</dbReference>
<evidence type="ECO:0000259" key="13">
    <source>
        <dbReference type="PROSITE" id="PS50885"/>
    </source>
</evidence>
<protein>
    <recommendedName>
        <fullName evidence="16">Chemotaxis protein</fullName>
    </recommendedName>
</protein>
<dbReference type="SMART" id="SM01049">
    <property type="entry name" value="Cache_2"/>
    <property type="match status" value="1"/>
</dbReference>
<dbReference type="STRING" id="28181.BEN30_00675"/>
<dbReference type="PANTHER" id="PTHR32089">
    <property type="entry name" value="METHYL-ACCEPTING CHEMOTAXIS PROTEIN MCPB"/>
    <property type="match status" value="1"/>
</dbReference>